<dbReference type="EMBL" id="RQHV01000042">
    <property type="protein sequence ID" value="TGN11213.1"/>
    <property type="molecule type" value="Genomic_DNA"/>
</dbReference>
<dbReference type="SUPFAM" id="SSF53300">
    <property type="entry name" value="vWA-like"/>
    <property type="match status" value="1"/>
</dbReference>
<keyword evidence="3" id="KW-1185">Reference proteome</keyword>
<evidence type="ECO:0000259" key="1">
    <source>
        <dbReference type="PROSITE" id="PS50234"/>
    </source>
</evidence>
<name>A0A4R9LRP9_9LEPT</name>
<dbReference type="OrthoDB" id="9783818at2"/>
<feature type="domain" description="VWFA" evidence="1">
    <location>
        <begin position="1"/>
        <end position="167"/>
    </location>
</feature>
<organism evidence="2 3">
    <name type="scientific">Leptospira ilyithenensis</name>
    <dbReference type="NCBI Taxonomy" id="2484901"/>
    <lineage>
        <taxon>Bacteria</taxon>
        <taxon>Pseudomonadati</taxon>
        <taxon>Spirochaetota</taxon>
        <taxon>Spirochaetia</taxon>
        <taxon>Leptospirales</taxon>
        <taxon>Leptospiraceae</taxon>
        <taxon>Leptospira</taxon>
    </lineage>
</organism>
<protein>
    <submittedName>
        <fullName evidence="2">VWA domain-containing protein</fullName>
    </submittedName>
</protein>
<evidence type="ECO:0000313" key="3">
    <source>
        <dbReference type="Proteomes" id="UP000298264"/>
    </source>
</evidence>
<dbReference type="Pfam" id="PF13519">
    <property type="entry name" value="VWA_2"/>
    <property type="match status" value="1"/>
</dbReference>
<dbReference type="PROSITE" id="PS50234">
    <property type="entry name" value="VWFA"/>
    <property type="match status" value="1"/>
</dbReference>
<comment type="caution">
    <text evidence="2">The sequence shown here is derived from an EMBL/GenBank/DDBJ whole genome shotgun (WGS) entry which is preliminary data.</text>
</comment>
<dbReference type="InterPro" id="IPR002035">
    <property type="entry name" value="VWF_A"/>
</dbReference>
<evidence type="ECO:0000313" key="2">
    <source>
        <dbReference type="EMBL" id="TGN11213.1"/>
    </source>
</evidence>
<dbReference type="Proteomes" id="UP000298264">
    <property type="component" value="Unassembled WGS sequence"/>
</dbReference>
<proteinExistence type="predicted"/>
<sequence length="304" mass="33787">MTEKLNGVTRMAIAKDQMIQFLSKLPRDNEVGLVAYGNRIAGCNSARLYHPIQRGGASAVINKLTGIIPAGSTPIAATIDLVGEFLLQTENETEIIFISDGIESCEGDPLHSLRILKDKGKKFNLQIIGIDLDKKAEDDLTRLALLGSGKYFSVKKREDIEDAFQSIFSPGAPHFPPKVAESETGPANIRIISILPYSSHSGLQTFILHYEYDGILPITDYMVHLNVFSKKEVHLTKELPPIREKRIADMGQTDVQFKEGRNGKGKLIFTVDPKSDWETSLELWAVDDIPKILAKSETKLLQRD</sequence>
<reference evidence="2" key="1">
    <citation type="journal article" date="2019" name="PLoS Negl. Trop. Dis.">
        <title>Revisiting the worldwide diversity of Leptospira species in the environment.</title>
        <authorList>
            <person name="Vincent A.T."/>
            <person name="Schiettekatte O."/>
            <person name="Bourhy P."/>
            <person name="Veyrier F.J."/>
            <person name="Picardeau M."/>
        </authorList>
    </citation>
    <scope>NUCLEOTIDE SEQUENCE [LARGE SCALE GENOMIC DNA]</scope>
    <source>
        <strain evidence="2">201400974</strain>
    </source>
</reference>
<accession>A0A4R9LRP9</accession>
<dbReference type="AlphaFoldDB" id="A0A4R9LRP9"/>
<dbReference type="Gene3D" id="3.40.50.410">
    <property type="entry name" value="von Willebrand factor, type A domain"/>
    <property type="match status" value="1"/>
</dbReference>
<gene>
    <name evidence="2" type="ORF">EHS11_07990</name>
</gene>
<dbReference type="InterPro" id="IPR036465">
    <property type="entry name" value="vWFA_dom_sf"/>
</dbReference>